<sequence length="173" mass="19550">MSLKPSVAAALLGAALLTSGCTNNLKPLDYHAERAYVPVTLDLGSINNRFDEQRHRQMIGVLKDTGAFSMLDGGYSRSGYSLSIREPYDGGPSYLGLLNVFTLFTFPMPYPYKDNLRGQVYKDGELLKTYNYSREGWSVLAWYVPLSSVENRRQMLDQLMNEMDKDQVIPHQP</sequence>
<dbReference type="PROSITE" id="PS51257">
    <property type="entry name" value="PROKAR_LIPOPROTEIN"/>
    <property type="match status" value="1"/>
</dbReference>
<proteinExistence type="predicted"/>
<evidence type="ECO:0008006" key="3">
    <source>
        <dbReference type="Google" id="ProtNLM"/>
    </source>
</evidence>
<name>A0A0M9GHC5_9PSED</name>
<reference evidence="1 2" key="1">
    <citation type="journal article" date="2015" name="PLoS ONE">
        <title>Rice-Infecting Pseudomonas Genomes Are Highly Accessorized and Harbor Multiple Putative Virulence Mechanisms to Cause Sheath Brown Rot.</title>
        <authorList>
            <person name="Quibod I.L."/>
            <person name="Grande G."/>
            <person name="Oreiro E.G."/>
            <person name="Borja F.N."/>
            <person name="Dossa G.S."/>
            <person name="Mauleon R."/>
            <person name="Cruz C.V."/>
            <person name="Oliva R."/>
        </authorList>
    </citation>
    <scope>NUCLEOTIDE SEQUENCE [LARGE SCALE GENOMIC DNA]</scope>
    <source>
        <strain evidence="1 2">IRRI 6609</strain>
    </source>
</reference>
<evidence type="ECO:0000313" key="2">
    <source>
        <dbReference type="Proteomes" id="UP000037931"/>
    </source>
</evidence>
<organism evidence="1 2">
    <name type="scientific">Pseudomonas asplenii</name>
    <dbReference type="NCBI Taxonomy" id="53407"/>
    <lineage>
        <taxon>Bacteria</taxon>
        <taxon>Pseudomonadati</taxon>
        <taxon>Pseudomonadota</taxon>
        <taxon>Gammaproteobacteria</taxon>
        <taxon>Pseudomonadales</taxon>
        <taxon>Pseudomonadaceae</taxon>
        <taxon>Pseudomonas</taxon>
    </lineage>
</organism>
<keyword evidence="2" id="KW-1185">Reference proteome</keyword>
<protein>
    <recommendedName>
        <fullName evidence="3">Lipoprotein</fullName>
    </recommendedName>
</protein>
<evidence type="ECO:0000313" key="1">
    <source>
        <dbReference type="EMBL" id="KPA91271.1"/>
    </source>
</evidence>
<dbReference type="AlphaFoldDB" id="A0A0M9GHC5"/>
<dbReference type="PATRIC" id="fig|50340.43.peg.5522"/>
<dbReference type="RefSeq" id="WP_054062627.1">
    <property type="nucleotide sequence ID" value="NZ_JSYZ01000007.1"/>
</dbReference>
<gene>
    <name evidence="1" type="ORF">PF66_02154</name>
</gene>
<dbReference type="STRING" id="50340.PF66_02154"/>
<comment type="caution">
    <text evidence="1">The sequence shown here is derived from an EMBL/GenBank/DDBJ whole genome shotgun (WGS) entry which is preliminary data.</text>
</comment>
<accession>A0A0M9GHC5</accession>
<dbReference type="Proteomes" id="UP000037931">
    <property type="component" value="Unassembled WGS sequence"/>
</dbReference>
<dbReference type="OrthoDB" id="6942359at2"/>
<dbReference type="EMBL" id="JSYZ01000007">
    <property type="protein sequence ID" value="KPA91271.1"/>
    <property type="molecule type" value="Genomic_DNA"/>
</dbReference>